<evidence type="ECO:0000256" key="5">
    <source>
        <dbReference type="ARBA" id="ARBA00023315"/>
    </source>
</evidence>
<proteinExistence type="inferred from homology"/>
<dbReference type="GO" id="GO:0036149">
    <property type="term" value="P:phosphatidylinositol acyl-chain remodeling"/>
    <property type="evidence" value="ECO:0007669"/>
    <property type="project" value="TreeGrafter"/>
</dbReference>
<keyword evidence="3" id="KW-0444">Lipid biosynthesis</keyword>
<dbReference type="GO" id="GO:0001885">
    <property type="term" value="P:endothelial cell development"/>
    <property type="evidence" value="ECO:0007669"/>
    <property type="project" value="Ensembl"/>
</dbReference>
<dbReference type="GO" id="GO:0008654">
    <property type="term" value="P:phospholipid biosynthetic process"/>
    <property type="evidence" value="ECO:0007669"/>
    <property type="project" value="UniProtKB-KW"/>
</dbReference>
<sequence>MALVRVSLGGLFFILVLFLTSIFGSVFMLGPVLPLMLVSPAWYRWITDRIVAVWLTLPVALLEVVFHMKVVVCGDGFWPGERSIIIMNHRTRLDWMFLWSCLLRSSYLRQEKICLKSDVKHIPGFGWAMQVASFIFIDRKWEVDKKRIIQQLDYFRDVDQRLQLLFFPEGTDLTPNTSARSNEFADRHGLQRYEYVLHPRTTGFVHVVQHLRSAGTLDCIHDVTLAYPNKPPQTELDLLGGLFPQEIHFLVRRYAVAALPYESVALTTWCQNRWQEKEAALQRFYTHGVFSPPPSTAVPPCKSERRVHLVLWFSLLYWGVFVALVVPVLLWHSVLARWFFLIISVFFTIQPLIGEGLQQLEISWYRRWTRQPKKECVKLE</sequence>
<dbReference type="InterPro" id="IPR032098">
    <property type="entry name" value="Acyltransf_C"/>
</dbReference>
<dbReference type="SUPFAM" id="SSF69593">
    <property type="entry name" value="Glycerol-3-phosphate (1)-acyltransferase"/>
    <property type="match status" value="1"/>
</dbReference>
<keyword evidence="6" id="KW-1133">Transmembrane helix</keyword>
<evidence type="ECO:0000313" key="8">
    <source>
        <dbReference type="Ensembl" id="ENSEBUP00000014344.1"/>
    </source>
</evidence>
<keyword evidence="9" id="KW-1185">Reference proteome</keyword>
<feature type="transmembrane region" description="Helical" evidence="6">
    <location>
        <begin position="12"/>
        <end position="38"/>
    </location>
</feature>
<dbReference type="CDD" id="cd07990">
    <property type="entry name" value="LPLAT_LCLAT1-like"/>
    <property type="match status" value="1"/>
</dbReference>
<feature type="transmembrane region" description="Helical" evidence="6">
    <location>
        <begin position="50"/>
        <end position="72"/>
    </location>
</feature>
<feature type="domain" description="Phospholipid/glycerol acyltransferase" evidence="7">
    <location>
        <begin position="83"/>
        <end position="205"/>
    </location>
</feature>
<evidence type="ECO:0000313" key="9">
    <source>
        <dbReference type="Proteomes" id="UP000694388"/>
    </source>
</evidence>
<dbReference type="InterPro" id="IPR002123">
    <property type="entry name" value="Plipid/glycerol_acylTrfase"/>
</dbReference>
<comment type="similarity">
    <text evidence="1">Belongs to the 1-acyl-sn-glycerol-3-phosphate acyltransferase family.</text>
</comment>
<dbReference type="OMA" id="VANHVAW"/>
<evidence type="ECO:0000256" key="1">
    <source>
        <dbReference type="ARBA" id="ARBA00008655"/>
    </source>
</evidence>
<dbReference type="Ensembl" id="ENSEBUT00000014919.1">
    <property type="protein sequence ID" value="ENSEBUP00000014344.1"/>
    <property type="gene ID" value="ENSEBUG00000009027.1"/>
</dbReference>
<dbReference type="AlphaFoldDB" id="A0A8C4QEN2"/>
<keyword evidence="2" id="KW-0808">Transferase</keyword>
<dbReference type="Ensembl" id="ENSEBUT00000014906.1">
    <property type="protein sequence ID" value="ENSEBUP00000014330.1"/>
    <property type="gene ID" value="ENSEBUG00000009027.1"/>
</dbReference>
<dbReference type="PANTHER" id="PTHR10983">
    <property type="entry name" value="1-ACYLGLYCEROL-3-PHOSPHATE ACYLTRANSFERASE-RELATED"/>
    <property type="match status" value="1"/>
</dbReference>
<evidence type="ECO:0000256" key="6">
    <source>
        <dbReference type="SAM" id="Phobius"/>
    </source>
</evidence>
<dbReference type="Pfam" id="PF16076">
    <property type="entry name" value="Acyltransf_C"/>
    <property type="match status" value="1"/>
</dbReference>
<dbReference type="GO" id="GO:0005783">
    <property type="term" value="C:endoplasmic reticulum"/>
    <property type="evidence" value="ECO:0007669"/>
    <property type="project" value="TreeGrafter"/>
</dbReference>
<feature type="transmembrane region" description="Helical" evidence="6">
    <location>
        <begin position="338"/>
        <end position="357"/>
    </location>
</feature>
<organism evidence="8 9">
    <name type="scientific">Eptatretus burgeri</name>
    <name type="common">Inshore hagfish</name>
    <dbReference type="NCBI Taxonomy" id="7764"/>
    <lineage>
        <taxon>Eukaryota</taxon>
        <taxon>Metazoa</taxon>
        <taxon>Chordata</taxon>
        <taxon>Craniata</taxon>
        <taxon>Vertebrata</taxon>
        <taxon>Cyclostomata</taxon>
        <taxon>Myxini</taxon>
        <taxon>Myxiniformes</taxon>
        <taxon>Myxinidae</taxon>
        <taxon>Eptatretinae</taxon>
        <taxon>Eptatretus</taxon>
    </lineage>
</organism>
<dbReference type="Pfam" id="PF01553">
    <property type="entry name" value="Acyltransferase"/>
    <property type="match status" value="1"/>
</dbReference>
<keyword evidence="3" id="KW-0443">Lipid metabolism</keyword>
<dbReference type="GO" id="GO:0060217">
    <property type="term" value="P:hemangioblast cell differentiation"/>
    <property type="evidence" value="ECO:0007669"/>
    <property type="project" value="Ensembl"/>
</dbReference>
<reference evidence="8" key="1">
    <citation type="submission" date="2025-05" db="UniProtKB">
        <authorList>
            <consortium name="Ensembl"/>
        </authorList>
    </citation>
    <scope>IDENTIFICATION</scope>
</reference>
<evidence type="ECO:0000256" key="2">
    <source>
        <dbReference type="ARBA" id="ARBA00022679"/>
    </source>
</evidence>
<feature type="transmembrane region" description="Helical" evidence="6">
    <location>
        <begin position="309"/>
        <end position="332"/>
    </location>
</feature>
<evidence type="ECO:0000256" key="3">
    <source>
        <dbReference type="ARBA" id="ARBA00023209"/>
    </source>
</evidence>
<keyword evidence="3" id="KW-0594">Phospholipid biosynthesis</keyword>
<keyword evidence="4" id="KW-1208">Phospholipid metabolism</keyword>
<keyword evidence="5" id="KW-0012">Acyltransferase</keyword>
<dbReference type="SMART" id="SM00563">
    <property type="entry name" value="PlsC"/>
    <property type="match status" value="1"/>
</dbReference>
<protein>
    <submittedName>
        <fullName evidence="8">Lysocardiolipin acyltransferase 1</fullName>
    </submittedName>
</protein>
<keyword evidence="6" id="KW-0812">Transmembrane</keyword>
<evidence type="ECO:0000259" key="7">
    <source>
        <dbReference type="SMART" id="SM00563"/>
    </source>
</evidence>
<dbReference type="GeneTree" id="ENSGT00950000182836"/>
<name>A0A8C4QEN2_EPTBU</name>
<dbReference type="PANTHER" id="PTHR10983:SF16">
    <property type="entry name" value="LYSOCARDIOLIPIN ACYLTRANSFERASE 1"/>
    <property type="match status" value="1"/>
</dbReference>
<accession>A0A8C4QEN2</accession>
<evidence type="ECO:0000256" key="4">
    <source>
        <dbReference type="ARBA" id="ARBA00023264"/>
    </source>
</evidence>
<dbReference type="Proteomes" id="UP000694388">
    <property type="component" value="Unplaced"/>
</dbReference>
<dbReference type="GO" id="GO:0016746">
    <property type="term" value="F:acyltransferase activity"/>
    <property type="evidence" value="ECO:0007669"/>
    <property type="project" value="UniProtKB-KW"/>
</dbReference>
<keyword evidence="6" id="KW-0472">Membrane</keyword>